<evidence type="ECO:0000256" key="5">
    <source>
        <dbReference type="ARBA" id="ARBA00023136"/>
    </source>
</evidence>
<organism evidence="9 10">
    <name type="scientific">Puia dinghuensis</name>
    <dbReference type="NCBI Taxonomy" id="1792502"/>
    <lineage>
        <taxon>Bacteria</taxon>
        <taxon>Pseudomonadati</taxon>
        <taxon>Bacteroidota</taxon>
        <taxon>Chitinophagia</taxon>
        <taxon>Chitinophagales</taxon>
        <taxon>Chitinophagaceae</taxon>
        <taxon>Puia</taxon>
    </lineage>
</organism>
<evidence type="ECO:0000313" key="10">
    <source>
        <dbReference type="Proteomes" id="UP000607559"/>
    </source>
</evidence>
<dbReference type="RefSeq" id="WP_188937912.1">
    <property type="nucleotide sequence ID" value="NZ_BMJC01000008.1"/>
</dbReference>
<evidence type="ECO:0000259" key="7">
    <source>
        <dbReference type="Pfam" id="PF02687"/>
    </source>
</evidence>
<feature type="transmembrane region" description="Helical" evidence="6">
    <location>
        <begin position="768"/>
        <end position="789"/>
    </location>
</feature>
<name>A0A8J2XW79_9BACT</name>
<evidence type="ECO:0000256" key="1">
    <source>
        <dbReference type="ARBA" id="ARBA00004651"/>
    </source>
</evidence>
<dbReference type="InterPro" id="IPR003838">
    <property type="entry name" value="ABC3_permease_C"/>
</dbReference>
<evidence type="ECO:0000256" key="3">
    <source>
        <dbReference type="ARBA" id="ARBA00022692"/>
    </source>
</evidence>
<feature type="domain" description="MacB-like periplasmic core" evidence="8">
    <location>
        <begin position="20"/>
        <end position="237"/>
    </location>
</feature>
<evidence type="ECO:0000313" key="9">
    <source>
        <dbReference type="EMBL" id="GGB24294.1"/>
    </source>
</evidence>
<feature type="transmembrane region" description="Helical" evidence="6">
    <location>
        <begin position="331"/>
        <end position="358"/>
    </location>
</feature>
<keyword evidence="2" id="KW-1003">Cell membrane</keyword>
<dbReference type="InterPro" id="IPR050250">
    <property type="entry name" value="Macrolide_Exporter_MacB"/>
</dbReference>
<feature type="transmembrane region" description="Helical" evidence="6">
    <location>
        <begin position="283"/>
        <end position="304"/>
    </location>
</feature>
<keyword evidence="4 6" id="KW-1133">Transmembrane helix</keyword>
<feature type="domain" description="ABC3 transporter permease C-terminal" evidence="7">
    <location>
        <begin position="290"/>
        <end position="404"/>
    </location>
</feature>
<comment type="caution">
    <text evidence="9">The sequence shown here is derived from an EMBL/GenBank/DDBJ whole genome shotgun (WGS) entry which is preliminary data.</text>
</comment>
<dbReference type="Proteomes" id="UP000607559">
    <property type="component" value="Unassembled WGS sequence"/>
</dbReference>
<dbReference type="AlphaFoldDB" id="A0A8J2XW79"/>
<dbReference type="GO" id="GO:0005886">
    <property type="term" value="C:plasma membrane"/>
    <property type="evidence" value="ECO:0007669"/>
    <property type="project" value="UniProtKB-SubCell"/>
</dbReference>
<feature type="transmembrane region" description="Helical" evidence="6">
    <location>
        <begin position="378"/>
        <end position="405"/>
    </location>
</feature>
<evidence type="ECO:0000256" key="2">
    <source>
        <dbReference type="ARBA" id="ARBA00022475"/>
    </source>
</evidence>
<reference evidence="9" key="1">
    <citation type="journal article" date="2014" name="Int. J. Syst. Evol. Microbiol.">
        <title>Complete genome sequence of Corynebacterium casei LMG S-19264T (=DSM 44701T), isolated from a smear-ripened cheese.</title>
        <authorList>
            <consortium name="US DOE Joint Genome Institute (JGI-PGF)"/>
            <person name="Walter F."/>
            <person name="Albersmeier A."/>
            <person name="Kalinowski J."/>
            <person name="Ruckert C."/>
        </authorList>
    </citation>
    <scope>NUCLEOTIDE SEQUENCE</scope>
    <source>
        <strain evidence="9">CGMCC 1.15448</strain>
    </source>
</reference>
<dbReference type="EMBL" id="BMJC01000008">
    <property type="protein sequence ID" value="GGB24294.1"/>
    <property type="molecule type" value="Genomic_DNA"/>
</dbReference>
<sequence length="808" mass="90034">MLSNFFKIALRNIVRYKSFSAINIIGLALGLTACILIGLFVWDESQYDRSVPGNDRIYRLYTEFSNNSGTQKLAVTPPTFATVLKKDFPEVEQTARLIMQAGHKTLFEAGRIRLDEENGFFADSTLFDVLPLPFKYGSAISALNDAHSIVISQEMAKQFFGETDPVGRQLSMDKTPYLIRGVFEKDPKFHLPFDYIVPLSALQLPTARLQNWSWHQFMTYARLKTGTDVHLLQRKFQDEVARIAKSSPDEAQTTDKPFFQPLKDIHLYSADLKFDVAQRGNIAYVKALTIISIFILLIACFNFVNLATARSLQRAREVGVRKAIGAGRKQLIFQFVGETMLLAFISTFTAVVLASLLLPWLNEFTGKHIPEGLLTEPAALLLLLALVLATGLFAGFYPALVLSGFKPINVLKGAAPINQQSGRAGWLRQALVIIQFALSVLLIISSIVVFRQVDYLHHKDLGFEKDQIMFFPMRGDNMFKNREAFKNELLQSPGVASVSIGYGFPGDAVAGDEIITDDDGRKTTLSATQLAVDFDYVKTLGLQVVEGRDFSRAMPTDKDHAWIINETAVKELGFGTPKNAIGQTLSWHPWEASNPDSLKTGRIIGVVKDFNYKSLYEKVQTAVIQIFPGAAWKVAVKLRPGDAGNTIDRVKTIWNRFSPDYPIEYTFLDENFEVMYTAEDKLRSLLLIFTGIAIFVGCLGLFGLAAYAAECRKKEVGIRKVLGATTQSVVFLLSKEFIRLVVLSLLIASPVAWYFMTRWLEGFAYRITIGWAVFAVTAVVALGIAFITVSYQGIKAALASPVKSLRTE</sequence>
<proteinExistence type="predicted"/>
<dbReference type="Pfam" id="PF02687">
    <property type="entry name" value="FtsX"/>
    <property type="match status" value="2"/>
</dbReference>
<dbReference type="Pfam" id="PF12704">
    <property type="entry name" value="MacB_PCD"/>
    <property type="match status" value="2"/>
</dbReference>
<feature type="domain" description="MacB-like periplasmic core" evidence="8">
    <location>
        <begin position="491"/>
        <end position="643"/>
    </location>
</feature>
<keyword evidence="5 6" id="KW-0472">Membrane</keyword>
<evidence type="ECO:0000259" key="8">
    <source>
        <dbReference type="Pfam" id="PF12704"/>
    </source>
</evidence>
<evidence type="ECO:0000256" key="4">
    <source>
        <dbReference type="ARBA" id="ARBA00022989"/>
    </source>
</evidence>
<dbReference type="PANTHER" id="PTHR30572">
    <property type="entry name" value="MEMBRANE COMPONENT OF TRANSPORTER-RELATED"/>
    <property type="match status" value="1"/>
</dbReference>
<protein>
    <submittedName>
        <fullName evidence="9">ABC transporter permease</fullName>
    </submittedName>
</protein>
<keyword evidence="10" id="KW-1185">Reference proteome</keyword>
<feature type="domain" description="ABC3 transporter permease C-terminal" evidence="7">
    <location>
        <begin position="688"/>
        <end position="797"/>
    </location>
</feature>
<feature type="transmembrane region" description="Helical" evidence="6">
    <location>
        <begin position="21"/>
        <end position="42"/>
    </location>
</feature>
<dbReference type="PROSITE" id="PS51257">
    <property type="entry name" value="PROKAR_LIPOPROTEIN"/>
    <property type="match status" value="1"/>
</dbReference>
<feature type="transmembrane region" description="Helical" evidence="6">
    <location>
        <begin position="685"/>
        <end position="709"/>
    </location>
</feature>
<dbReference type="InterPro" id="IPR025857">
    <property type="entry name" value="MacB_PCD"/>
</dbReference>
<keyword evidence="3 6" id="KW-0812">Transmembrane</keyword>
<evidence type="ECO:0000256" key="6">
    <source>
        <dbReference type="SAM" id="Phobius"/>
    </source>
</evidence>
<accession>A0A8J2XW79</accession>
<dbReference type="PANTHER" id="PTHR30572:SF18">
    <property type="entry name" value="ABC-TYPE MACROLIDE FAMILY EXPORT SYSTEM PERMEASE COMPONENT 2"/>
    <property type="match status" value="1"/>
</dbReference>
<feature type="transmembrane region" description="Helical" evidence="6">
    <location>
        <begin position="426"/>
        <end position="450"/>
    </location>
</feature>
<dbReference type="GO" id="GO:0022857">
    <property type="term" value="F:transmembrane transporter activity"/>
    <property type="evidence" value="ECO:0007669"/>
    <property type="project" value="TreeGrafter"/>
</dbReference>
<feature type="transmembrane region" description="Helical" evidence="6">
    <location>
        <begin position="737"/>
        <end position="756"/>
    </location>
</feature>
<reference evidence="9" key="2">
    <citation type="submission" date="2020-09" db="EMBL/GenBank/DDBJ databases">
        <authorList>
            <person name="Sun Q."/>
            <person name="Zhou Y."/>
        </authorList>
    </citation>
    <scope>NUCLEOTIDE SEQUENCE</scope>
    <source>
        <strain evidence="9">CGMCC 1.15448</strain>
    </source>
</reference>
<gene>
    <name evidence="9" type="ORF">GCM10011511_55250</name>
</gene>
<comment type="subcellular location">
    <subcellularLocation>
        <location evidence="1">Cell membrane</location>
        <topology evidence="1">Multi-pass membrane protein</topology>
    </subcellularLocation>
</comment>